<dbReference type="Proteomes" id="UP000632222">
    <property type="component" value="Unassembled WGS sequence"/>
</dbReference>
<dbReference type="EMBL" id="BMOD01000003">
    <property type="protein sequence ID" value="GGJ29250.1"/>
    <property type="molecule type" value="Genomic_DNA"/>
</dbReference>
<comment type="similarity">
    <text evidence="6">Belongs to the binding-protein-dependent transport system permease family.</text>
</comment>
<feature type="transmembrane region" description="Helical" evidence="6">
    <location>
        <begin position="236"/>
        <end position="259"/>
    </location>
</feature>
<evidence type="ECO:0000313" key="8">
    <source>
        <dbReference type="EMBL" id="GGJ29250.1"/>
    </source>
</evidence>
<feature type="transmembrane region" description="Helical" evidence="6">
    <location>
        <begin position="312"/>
        <end position="334"/>
    </location>
</feature>
<dbReference type="Pfam" id="PF00528">
    <property type="entry name" value="BPD_transp_1"/>
    <property type="match status" value="1"/>
</dbReference>
<dbReference type="RefSeq" id="WP_189001801.1">
    <property type="nucleotide sequence ID" value="NZ_BMOD01000003.1"/>
</dbReference>
<feature type="transmembrane region" description="Helical" evidence="6">
    <location>
        <begin position="130"/>
        <end position="154"/>
    </location>
</feature>
<feature type="transmembrane region" description="Helical" evidence="6">
    <location>
        <begin position="66"/>
        <end position="85"/>
    </location>
</feature>
<keyword evidence="9" id="KW-1185">Reference proteome</keyword>
<keyword evidence="2 6" id="KW-0813">Transport</keyword>
<comment type="subcellular location">
    <subcellularLocation>
        <location evidence="6">Cell membrane</location>
        <topology evidence="6">Multi-pass membrane protein</topology>
    </subcellularLocation>
    <subcellularLocation>
        <location evidence="1">Membrane</location>
        <topology evidence="1">Multi-pass membrane protein</topology>
    </subcellularLocation>
</comment>
<dbReference type="Gene3D" id="1.10.3720.10">
    <property type="entry name" value="MetI-like"/>
    <property type="match status" value="1"/>
</dbReference>
<sequence length="378" mass="39991">MKHPFDSRTVWLSAVLLLAGLFLPWLGLRPNRIALPHFLHLQWIWQAAGGVLLVLLAALAYRKPTLLWLPANLILLSGPVLFGLFSKEALAGQSEIARASASSGFWLWMLGSGIALYTAQLAQTEKRNSFLLWLWFPIVLGFALLHGLDGWSVLAEGRSEGDRWLAELGQHFRLTLTALLLATLIGSPLAVWSSQNEKAANLTLGIAGAFQTLPSLALLGLLIAPLAWLADHVPGLRAAGVSGIGTAPALVALTLYALLPLLRNGVVALRGVDEGALDAATGMGMTRAQRFWKVQLPLALPVWLAGVRQATVLLIGISSVAALIGAGGLGVYIFKGLQSGAADLILLGAIPACVLAVLADALLRGAENVLGNRLGRTP</sequence>
<evidence type="ECO:0000256" key="2">
    <source>
        <dbReference type="ARBA" id="ARBA00022448"/>
    </source>
</evidence>
<evidence type="ECO:0000256" key="1">
    <source>
        <dbReference type="ARBA" id="ARBA00004141"/>
    </source>
</evidence>
<keyword evidence="3 6" id="KW-0812">Transmembrane</keyword>
<evidence type="ECO:0000313" key="9">
    <source>
        <dbReference type="Proteomes" id="UP000632222"/>
    </source>
</evidence>
<evidence type="ECO:0000256" key="5">
    <source>
        <dbReference type="ARBA" id="ARBA00023136"/>
    </source>
</evidence>
<dbReference type="PANTHER" id="PTHR30177">
    <property type="entry name" value="GLYCINE BETAINE/L-PROLINE TRANSPORT SYSTEM PERMEASE PROTEIN PROW"/>
    <property type="match status" value="1"/>
</dbReference>
<feature type="domain" description="ABC transmembrane type-1" evidence="7">
    <location>
        <begin position="168"/>
        <end position="363"/>
    </location>
</feature>
<keyword evidence="4 6" id="KW-1133">Transmembrane helix</keyword>
<accession>A0ABQ2CYQ1</accession>
<protein>
    <submittedName>
        <fullName evidence="8">ABC transporter permease</fullName>
    </submittedName>
</protein>
<feature type="transmembrane region" description="Helical" evidence="6">
    <location>
        <begin position="340"/>
        <end position="363"/>
    </location>
</feature>
<feature type="transmembrane region" description="Helical" evidence="6">
    <location>
        <begin position="40"/>
        <end position="59"/>
    </location>
</feature>
<dbReference type="SUPFAM" id="SSF161098">
    <property type="entry name" value="MetI-like"/>
    <property type="match status" value="1"/>
</dbReference>
<organism evidence="8 9">
    <name type="scientific">Deinococcus roseus</name>
    <dbReference type="NCBI Taxonomy" id="392414"/>
    <lineage>
        <taxon>Bacteria</taxon>
        <taxon>Thermotogati</taxon>
        <taxon>Deinococcota</taxon>
        <taxon>Deinococci</taxon>
        <taxon>Deinococcales</taxon>
        <taxon>Deinococcaceae</taxon>
        <taxon>Deinococcus</taxon>
    </lineage>
</organism>
<gene>
    <name evidence="8" type="ORF">GCM10008938_14220</name>
</gene>
<feature type="transmembrane region" description="Helical" evidence="6">
    <location>
        <begin position="105"/>
        <end position="123"/>
    </location>
</feature>
<evidence type="ECO:0000256" key="4">
    <source>
        <dbReference type="ARBA" id="ARBA00022989"/>
    </source>
</evidence>
<feature type="transmembrane region" description="Helical" evidence="6">
    <location>
        <begin position="9"/>
        <end position="28"/>
    </location>
</feature>
<proteinExistence type="inferred from homology"/>
<evidence type="ECO:0000256" key="3">
    <source>
        <dbReference type="ARBA" id="ARBA00022692"/>
    </source>
</evidence>
<dbReference type="InterPro" id="IPR000515">
    <property type="entry name" value="MetI-like"/>
</dbReference>
<evidence type="ECO:0000259" key="7">
    <source>
        <dbReference type="PROSITE" id="PS50928"/>
    </source>
</evidence>
<comment type="caution">
    <text evidence="8">The sequence shown here is derived from an EMBL/GenBank/DDBJ whole genome shotgun (WGS) entry which is preliminary data.</text>
</comment>
<dbReference type="PROSITE" id="PS50928">
    <property type="entry name" value="ABC_TM1"/>
    <property type="match status" value="1"/>
</dbReference>
<name>A0ABQ2CYQ1_9DEIO</name>
<evidence type="ECO:0000256" key="6">
    <source>
        <dbReference type="RuleBase" id="RU363032"/>
    </source>
</evidence>
<dbReference type="InterPro" id="IPR051204">
    <property type="entry name" value="ABC_transp_perm/SBD"/>
</dbReference>
<feature type="transmembrane region" description="Helical" evidence="6">
    <location>
        <begin position="174"/>
        <end position="192"/>
    </location>
</feature>
<feature type="transmembrane region" description="Helical" evidence="6">
    <location>
        <begin position="204"/>
        <end position="230"/>
    </location>
</feature>
<keyword evidence="5 6" id="KW-0472">Membrane</keyword>
<dbReference type="InterPro" id="IPR035906">
    <property type="entry name" value="MetI-like_sf"/>
</dbReference>
<dbReference type="PANTHER" id="PTHR30177:SF4">
    <property type="entry name" value="OSMOPROTECTANT IMPORT PERMEASE PROTEIN OSMW"/>
    <property type="match status" value="1"/>
</dbReference>
<dbReference type="CDD" id="cd06261">
    <property type="entry name" value="TM_PBP2"/>
    <property type="match status" value="1"/>
</dbReference>
<reference evidence="9" key="1">
    <citation type="journal article" date="2019" name="Int. J. Syst. Evol. Microbiol.">
        <title>The Global Catalogue of Microorganisms (GCM) 10K type strain sequencing project: providing services to taxonomists for standard genome sequencing and annotation.</title>
        <authorList>
            <consortium name="The Broad Institute Genomics Platform"/>
            <consortium name="The Broad Institute Genome Sequencing Center for Infectious Disease"/>
            <person name="Wu L."/>
            <person name="Ma J."/>
        </authorList>
    </citation>
    <scope>NUCLEOTIDE SEQUENCE [LARGE SCALE GENOMIC DNA]</scope>
    <source>
        <strain evidence="9">JCM 14370</strain>
    </source>
</reference>